<gene>
    <name evidence="3" type="ORF">HID58_080789</name>
</gene>
<keyword evidence="1" id="KW-0210">Decarboxylase</keyword>
<keyword evidence="2" id="KW-0456">Lyase</keyword>
<keyword evidence="4" id="KW-1185">Reference proteome</keyword>
<organism evidence="3 4">
    <name type="scientific">Brassica napus</name>
    <name type="common">Rape</name>
    <dbReference type="NCBI Taxonomy" id="3708"/>
    <lineage>
        <taxon>Eukaryota</taxon>
        <taxon>Viridiplantae</taxon>
        <taxon>Streptophyta</taxon>
        <taxon>Embryophyta</taxon>
        <taxon>Tracheophyta</taxon>
        <taxon>Spermatophyta</taxon>
        <taxon>Magnoliopsida</taxon>
        <taxon>eudicotyledons</taxon>
        <taxon>Gunneridae</taxon>
        <taxon>Pentapetalae</taxon>
        <taxon>rosids</taxon>
        <taxon>malvids</taxon>
        <taxon>Brassicales</taxon>
        <taxon>Brassicaceae</taxon>
        <taxon>Brassiceae</taxon>
        <taxon>Brassica</taxon>
    </lineage>
</organism>
<protein>
    <submittedName>
        <fullName evidence="3">Uncharacterized protein</fullName>
    </submittedName>
</protein>
<dbReference type="PANTHER" id="PTHR10067:SF6">
    <property type="entry name" value="PHOSPHATIDYLSERINE DECARBOXYLASE PROENZYME, MITOCHONDRIAL"/>
    <property type="match status" value="1"/>
</dbReference>
<dbReference type="Pfam" id="PF02666">
    <property type="entry name" value="PS_Dcarbxylase"/>
    <property type="match status" value="1"/>
</dbReference>
<sequence>PPEERVYDPQGPVVKLESEEEVVGEKGDKSWLRVSLASRKLRESISARPSDERALLLPGDYHRIYSPADWNAFVHRHFAGRLFPVNEHAMRTIKNLYVVLEEIWEQGFMALAAVGATNIGSIDIKGSRIKSYISSYQQTPKTLSSGASTTVNKQIHGKDGEVVAVDEQVEKQVRGDRFPRVEVENGDVVVNVEMSGEDEALEIFCESLPIAGSREEMISSERVLCFDQIRTGAEIVRD</sequence>
<evidence type="ECO:0000256" key="1">
    <source>
        <dbReference type="ARBA" id="ARBA00022793"/>
    </source>
</evidence>
<feature type="non-terminal residue" evidence="3">
    <location>
        <position position="1"/>
    </location>
</feature>
<accession>A0ABQ7Y8F4</accession>
<evidence type="ECO:0000313" key="4">
    <source>
        <dbReference type="Proteomes" id="UP000824890"/>
    </source>
</evidence>
<proteinExistence type="predicted"/>
<dbReference type="Proteomes" id="UP000824890">
    <property type="component" value="Unassembled WGS sequence"/>
</dbReference>
<reference evidence="3 4" key="1">
    <citation type="submission" date="2021-05" db="EMBL/GenBank/DDBJ databases">
        <title>Genome Assembly of Synthetic Allotetraploid Brassica napus Reveals Homoeologous Exchanges between Subgenomes.</title>
        <authorList>
            <person name="Davis J.T."/>
        </authorList>
    </citation>
    <scope>NUCLEOTIDE SEQUENCE [LARGE SCALE GENOMIC DNA]</scope>
    <source>
        <strain evidence="4">cv. Da-Ae</strain>
        <tissue evidence="3">Seedling</tissue>
    </source>
</reference>
<dbReference type="PANTHER" id="PTHR10067">
    <property type="entry name" value="PHOSPHATIDYLSERINE DECARBOXYLASE"/>
    <property type="match status" value="1"/>
</dbReference>
<evidence type="ECO:0000256" key="2">
    <source>
        <dbReference type="ARBA" id="ARBA00023239"/>
    </source>
</evidence>
<comment type="caution">
    <text evidence="3">The sequence shown here is derived from an EMBL/GenBank/DDBJ whole genome shotgun (WGS) entry which is preliminary data.</text>
</comment>
<evidence type="ECO:0000313" key="3">
    <source>
        <dbReference type="EMBL" id="KAH0863578.1"/>
    </source>
</evidence>
<name>A0ABQ7Y8F4_BRANA</name>
<dbReference type="EMBL" id="JAGKQM010000018">
    <property type="protein sequence ID" value="KAH0863578.1"/>
    <property type="molecule type" value="Genomic_DNA"/>
</dbReference>
<dbReference type="InterPro" id="IPR003817">
    <property type="entry name" value="PS_Dcarbxylase"/>
</dbReference>